<accession>A0A1F5FUB0</accession>
<dbReference type="Proteomes" id="UP000179237">
    <property type="component" value="Unassembled WGS sequence"/>
</dbReference>
<proteinExistence type="predicted"/>
<gene>
    <name evidence="1" type="ORF">A2572_02820</name>
</gene>
<evidence type="ECO:0000313" key="1">
    <source>
        <dbReference type="EMBL" id="OGD83172.1"/>
    </source>
</evidence>
<protein>
    <submittedName>
        <fullName evidence="1">Uncharacterized protein</fullName>
    </submittedName>
</protein>
<reference evidence="1 2" key="1">
    <citation type="journal article" date="2016" name="Nat. Commun.">
        <title>Thousands of microbial genomes shed light on interconnected biogeochemical processes in an aquifer system.</title>
        <authorList>
            <person name="Anantharaman K."/>
            <person name="Brown C.T."/>
            <person name="Hug L.A."/>
            <person name="Sharon I."/>
            <person name="Castelle C.J."/>
            <person name="Probst A.J."/>
            <person name="Thomas B.C."/>
            <person name="Singh A."/>
            <person name="Wilkins M.J."/>
            <person name="Karaoz U."/>
            <person name="Brodie E.L."/>
            <person name="Williams K.H."/>
            <person name="Hubbard S.S."/>
            <person name="Banfield J.F."/>
        </authorList>
    </citation>
    <scope>NUCLEOTIDE SEQUENCE [LARGE SCALE GENOMIC DNA]</scope>
</reference>
<dbReference type="AlphaFoldDB" id="A0A1F5FUB0"/>
<organism evidence="1 2">
    <name type="scientific">Candidatus Collierbacteria bacterium RIFOXYD1_FULL_40_9</name>
    <dbReference type="NCBI Taxonomy" id="1817731"/>
    <lineage>
        <taxon>Bacteria</taxon>
        <taxon>Candidatus Collieribacteriota</taxon>
    </lineage>
</organism>
<dbReference type="EMBL" id="MFAQ01000025">
    <property type="protein sequence ID" value="OGD83172.1"/>
    <property type="molecule type" value="Genomic_DNA"/>
</dbReference>
<evidence type="ECO:0000313" key="2">
    <source>
        <dbReference type="Proteomes" id="UP000179237"/>
    </source>
</evidence>
<comment type="caution">
    <text evidence="1">The sequence shown here is derived from an EMBL/GenBank/DDBJ whole genome shotgun (WGS) entry which is preliminary data.</text>
</comment>
<sequence length="69" mass="8085">MDNDGKIEEVGRITNRSQGEVEDYIETLTTERIRAIDDLPERIDVEETIRLFLEQLEERRMTLPVLIPA</sequence>
<name>A0A1F5FUB0_9BACT</name>